<proteinExistence type="predicted"/>
<evidence type="ECO:0000256" key="1">
    <source>
        <dbReference type="ARBA" id="ARBA00004141"/>
    </source>
</evidence>
<accession>A0A1I8P0Z6</accession>
<protein>
    <recommendedName>
        <fullName evidence="11">Ion transport domain-containing protein</fullName>
    </recommendedName>
</protein>
<dbReference type="InterPro" id="IPR036770">
    <property type="entry name" value="Ankyrin_rpt-contain_sf"/>
</dbReference>
<evidence type="ECO:0000256" key="5">
    <source>
        <dbReference type="ARBA" id="ARBA00022989"/>
    </source>
</evidence>
<name>A0A1I8P0Z6_STOCA</name>
<feature type="transmembrane region" description="Helical" evidence="10">
    <location>
        <begin position="608"/>
        <end position="626"/>
    </location>
</feature>
<dbReference type="SUPFAM" id="SSF48403">
    <property type="entry name" value="Ankyrin repeat"/>
    <property type="match status" value="1"/>
</dbReference>
<evidence type="ECO:0000259" key="11">
    <source>
        <dbReference type="Pfam" id="PF00520"/>
    </source>
</evidence>
<evidence type="ECO:0000313" key="13">
    <source>
        <dbReference type="Proteomes" id="UP000095300"/>
    </source>
</evidence>
<evidence type="ECO:0000313" key="12">
    <source>
        <dbReference type="EnsemblMetazoa" id="SCAU003836-PB"/>
    </source>
</evidence>
<dbReference type="GO" id="GO:0034220">
    <property type="term" value="P:monoatomic ion transmembrane transport"/>
    <property type="evidence" value="ECO:0007669"/>
    <property type="project" value="UniProtKB-KW"/>
</dbReference>
<keyword evidence="9" id="KW-0407">Ion channel</keyword>
<dbReference type="PANTHER" id="PTHR47143">
    <property type="entry name" value="TRANSIENT RECEPTOR POTENTIAL CATION CHANNEL PROTEIN PAINLESS"/>
    <property type="match status" value="1"/>
</dbReference>
<dbReference type="EnsemblMetazoa" id="SCAU003836-RA">
    <property type="protein sequence ID" value="SCAU003836-PA"/>
    <property type="gene ID" value="SCAU003836"/>
</dbReference>
<comment type="subcellular location">
    <subcellularLocation>
        <location evidence="1">Membrane</location>
        <topology evidence="1">Multi-pass membrane protein</topology>
    </subcellularLocation>
</comment>
<sequence length="842" mass="97217">MELAEIVINSQEPIESNVSNSVASKAMKKPRLAEAFSNKDLEKFSQYISMGDDPSDMYDDFRCIYHAVLMTRGCAEYAKKCMECPVVYKKKLAKWSVLYAAKSFDPTMLSLVLPSEYVNEIWCDFSALHYLAAYCSHRNVDDCVLCMDLLLRHNAIPNYADVNNDTPLSCAMKNVLLDNKSKRMVLEKLLEKDPVKNSALRYELLNKFEDLQFPAADMEMSYELPPSKSCCIRDDGCEDKTNEKLFLAIKNHHKKCFDRLLAQGAKYIGKGYSNMQPLEYALICINSYALRILLAKDEVQFEPYYDVFTNLVHCFDRSPHIKVTDFGKCLDVLLKYKCLDINEVDSEGRTIVHLSSHFSDECVLEILKRGCLLAIKSDEGELAVSNIRPNVLNAFFDSLIIRENDTDSWKITMDYSNFQYGPKQDENEYMYMNNFATQMEIVKAIAETETSKQLLEHPLITIFLELKWKQLSGLFYLNFWLYMYFVCACVPYILIKLGNYEKWTHIFCGLTALGVSYLVARECLQLKTNFRKYLREPVNYMEWLMIALVIGLCVRSNFERYTLNFICSLTILLLTVELFQLLGSLPFMSLSLRMHMFQMVLKSFLKNFLFYSIFVAAFSLCFYIMIGRSGEAGDDLNGFTNPPKAFLKSIVMMIGELDAGDLRLNDSFTTALFLGFVFVVTIVLFNLINGSAIHDILEIEKDAKINETQQRVKLLSDNYDNFSTMKIGSFKHFQSPQSDVDDVNVKKLTPKVLRRISIYANKDKKFVAEPEWCMHTNEGKTIYFRSKKDSENIFLDQHTIEDIMQRVSDPHKTEDDVKQMRKELKMVREKLKEIGEALKAKT</sequence>
<dbReference type="InterPro" id="IPR005821">
    <property type="entry name" value="Ion_trans_dom"/>
</dbReference>
<evidence type="ECO:0000256" key="10">
    <source>
        <dbReference type="SAM" id="Phobius"/>
    </source>
</evidence>
<evidence type="ECO:0000256" key="6">
    <source>
        <dbReference type="ARBA" id="ARBA00023043"/>
    </source>
</evidence>
<reference evidence="13" key="1">
    <citation type="submission" date="2015-05" db="EMBL/GenBank/DDBJ databases">
        <authorList>
            <person name="Wilson R.K."/>
            <person name="Warren W.C."/>
            <person name="Olafson P."/>
        </authorList>
    </citation>
    <scope>NUCLEOTIDE SEQUENCE [LARGE SCALE GENOMIC DNA]</scope>
    <source>
        <strain evidence="13">USDA</strain>
    </source>
</reference>
<evidence type="ECO:0000256" key="3">
    <source>
        <dbReference type="ARBA" id="ARBA00022692"/>
    </source>
</evidence>
<keyword evidence="13" id="KW-1185">Reference proteome</keyword>
<dbReference type="PANTHER" id="PTHR47143:SF4">
    <property type="entry name" value="TRANSIENT RECEPTOR POTENTIAL CATION CHANNEL PROTEIN PAINLESS"/>
    <property type="match status" value="1"/>
</dbReference>
<evidence type="ECO:0000256" key="9">
    <source>
        <dbReference type="ARBA" id="ARBA00023303"/>
    </source>
</evidence>
<feature type="domain" description="Ion transport" evidence="11">
    <location>
        <begin position="515"/>
        <end position="703"/>
    </location>
</feature>
<gene>
    <name evidence="12" type="primary">106082782</name>
</gene>
<dbReference type="Pfam" id="PF00520">
    <property type="entry name" value="Ion_trans"/>
    <property type="match status" value="1"/>
</dbReference>
<keyword evidence="6" id="KW-0040">ANK repeat</keyword>
<reference evidence="12" key="2">
    <citation type="submission" date="2020-05" db="UniProtKB">
        <authorList>
            <consortium name="EnsemblMetazoa"/>
        </authorList>
    </citation>
    <scope>IDENTIFICATION</scope>
    <source>
        <strain evidence="12">USDA</strain>
    </source>
</reference>
<keyword evidence="2" id="KW-0813">Transport</keyword>
<evidence type="ECO:0000256" key="4">
    <source>
        <dbReference type="ARBA" id="ARBA00022737"/>
    </source>
</evidence>
<dbReference type="AlphaFoldDB" id="A0A1I8P0Z6"/>
<feature type="transmembrane region" description="Helical" evidence="10">
    <location>
        <begin position="474"/>
        <end position="497"/>
    </location>
</feature>
<organism evidence="12 13">
    <name type="scientific">Stomoxys calcitrans</name>
    <name type="common">Stable fly</name>
    <name type="synonym">Conops calcitrans</name>
    <dbReference type="NCBI Taxonomy" id="35570"/>
    <lineage>
        <taxon>Eukaryota</taxon>
        <taxon>Metazoa</taxon>
        <taxon>Ecdysozoa</taxon>
        <taxon>Arthropoda</taxon>
        <taxon>Hexapoda</taxon>
        <taxon>Insecta</taxon>
        <taxon>Pterygota</taxon>
        <taxon>Neoptera</taxon>
        <taxon>Endopterygota</taxon>
        <taxon>Diptera</taxon>
        <taxon>Brachycera</taxon>
        <taxon>Muscomorpha</taxon>
        <taxon>Muscoidea</taxon>
        <taxon>Muscidae</taxon>
        <taxon>Stomoxys</taxon>
    </lineage>
</organism>
<keyword evidence="8 10" id="KW-0472">Membrane</keyword>
<dbReference type="GO" id="GO:1902495">
    <property type="term" value="C:transmembrane transporter complex"/>
    <property type="evidence" value="ECO:0007669"/>
    <property type="project" value="TreeGrafter"/>
</dbReference>
<dbReference type="GO" id="GO:0022857">
    <property type="term" value="F:transmembrane transporter activity"/>
    <property type="evidence" value="ECO:0007669"/>
    <property type="project" value="TreeGrafter"/>
</dbReference>
<dbReference type="STRING" id="35570.A0A1I8P0Z6"/>
<evidence type="ECO:0000256" key="8">
    <source>
        <dbReference type="ARBA" id="ARBA00023136"/>
    </source>
</evidence>
<keyword evidence="4" id="KW-0677">Repeat</keyword>
<evidence type="ECO:0000256" key="2">
    <source>
        <dbReference type="ARBA" id="ARBA00022448"/>
    </source>
</evidence>
<feature type="transmembrane region" description="Helical" evidence="10">
    <location>
        <begin position="540"/>
        <end position="557"/>
    </location>
</feature>
<dbReference type="Proteomes" id="UP000095300">
    <property type="component" value="Unassembled WGS sequence"/>
</dbReference>
<keyword evidence="3 10" id="KW-0812">Transmembrane</keyword>
<feature type="transmembrane region" description="Helical" evidence="10">
    <location>
        <begin position="563"/>
        <end position="587"/>
    </location>
</feature>
<feature type="transmembrane region" description="Helical" evidence="10">
    <location>
        <begin position="668"/>
        <end position="688"/>
    </location>
</feature>
<evidence type="ECO:0000256" key="7">
    <source>
        <dbReference type="ARBA" id="ARBA00023065"/>
    </source>
</evidence>
<dbReference type="EnsemblMetazoa" id="SCAU003836-RB">
    <property type="protein sequence ID" value="SCAU003836-PB"/>
    <property type="gene ID" value="SCAU003836"/>
</dbReference>
<dbReference type="OrthoDB" id="8065205at2759"/>
<keyword evidence="7" id="KW-0406">Ion transport</keyword>
<dbReference type="VEuPathDB" id="VectorBase:SCAU003836"/>
<keyword evidence="5 10" id="KW-1133">Transmembrane helix</keyword>
<dbReference type="InterPro" id="IPR052076">
    <property type="entry name" value="TRP_cation_channel"/>
</dbReference>
<dbReference type="Gene3D" id="1.25.40.20">
    <property type="entry name" value="Ankyrin repeat-containing domain"/>
    <property type="match status" value="2"/>
</dbReference>